<keyword evidence="2" id="KW-1185">Reference proteome</keyword>
<evidence type="ECO:0000313" key="1">
    <source>
        <dbReference type="EMBL" id="MPC61150.1"/>
    </source>
</evidence>
<dbReference type="Proteomes" id="UP000324222">
    <property type="component" value="Unassembled WGS sequence"/>
</dbReference>
<proteinExistence type="predicted"/>
<name>A0A5B7GLW2_PORTR</name>
<comment type="caution">
    <text evidence="1">The sequence shown here is derived from an EMBL/GenBank/DDBJ whole genome shotgun (WGS) entry which is preliminary data.</text>
</comment>
<dbReference type="EMBL" id="VSRR010018254">
    <property type="protein sequence ID" value="MPC61150.1"/>
    <property type="molecule type" value="Genomic_DNA"/>
</dbReference>
<evidence type="ECO:0000313" key="2">
    <source>
        <dbReference type="Proteomes" id="UP000324222"/>
    </source>
</evidence>
<protein>
    <submittedName>
        <fullName evidence="1">Uncharacterized protein</fullName>
    </submittedName>
</protein>
<sequence>MSSTTPAPRHLSTPLPQVSLRVTSQHSSLIAINTIFRRDLCVNLHVQGGSAANSRWSQTVSREQFIESRPSIVNS</sequence>
<gene>
    <name evidence="1" type="ORF">E2C01_055214</name>
</gene>
<accession>A0A5B7GLW2</accession>
<dbReference type="AlphaFoldDB" id="A0A5B7GLW2"/>
<organism evidence="1 2">
    <name type="scientific">Portunus trituberculatus</name>
    <name type="common">Swimming crab</name>
    <name type="synonym">Neptunus trituberculatus</name>
    <dbReference type="NCBI Taxonomy" id="210409"/>
    <lineage>
        <taxon>Eukaryota</taxon>
        <taxon>Metazoa</taxon>
        <taxon>Ecdysozoa</taxon>
        <taxon>Arthropoda</taxon>
        <taxon>Crustacea</taxon>
        <taxon>Multicrustacea</taxon>
        <taxon>Malacostraca</taxon>
        <taxon>Eumalacostraca</taxon>
        <taxon>Eucarida</taxon>
        <taxon>Decapoda</taxon>
        <taxon>Pleocyemata</taxon>
        <taxon>Brachyura</taxon>
        <taxon>Eubrachyura</taxon>
        <taxon>Portunoidea</taxon>
        <taxon>Portunidae</taxon>
        <taxon>Portuninae</taxon>
        <taxon>Portunus</taxon>
    </lineage>
</organism>
<reference evidence="1 2" key="1">
    <citation type="submission" date="2019-05" db="EMBL/GenBank/DDBJ databases">
        <title>Another draft genome of Portunus trituberculatus and its Hox gene families provides insights of decapod evolution.</title>
        <authorList>
            <person name="Jeong J.-H."/>
            <person name="Song I."/>
            <person name="Kim S."/>
            <person name="Choi T."/>
            <person name="Kim D."/>
            <person name="Ryu S."/>
            <person name="Kim W."/>
        </authorList>
    </citation>
    <scope>NUCLEOTIDE SEQUENCE [LARGE SCALE GENOMIC DNA]</scope>
    <source>
        <tissue evidence="1">Muscle</tissue>
    </source>
</reference>